<dbReference type="OrthoDB" id="9514740at2759"/>
<organism evidence="2 3">
    <name type="scientific">Hypholoma sublateritium (strain FD-334 SS-4)</name>
    <dbReference type="NCBI Taxonomy" id="945553"/>
    <lineage>
        <taxon>Eukaryota</taxon>
        <taxon>Fungi</taxon>
        <taxon>Dikarya</taxon>
        <taxon>Basidiomycota</taxon>
        <taxon>Agaricomycotina</taxon>
        <taxon>Agaricomycetes</taxon>
        <taxon>Agaricomycetidae</taxon>
        <taxon>Agaricales</taxon>
        <taxon>Agaricineae</taxon>
        <taxon>Strophariaceae</taxon>
        <taxon>Hypholoma</taxon>
    </lineage>
</organism>
<dbReference type="OMA" id="NTCARRY"/>
<evidence type="ECO:0000313" key="3">
    <source>
        <dbReference type="Proteomes" id="UP000054270"/>
    </source>
</evidence>
<dbReference type="EMBL" id="KN817755">
    <property type="protein sequence ID" value="KJA13313.1"/>
    <property type="molecule type" value="Genomic_DNA"/>
</dbReference>
<dbReference type="Proteomes" id="UP000054270">
    <property type="component" value="Unassembled WGS sequence"/>
</dbReference>
<dbReference type="SUPFAM" id="SSF56399">
    <property type="entry name" value="ADP-ribosylation"/>
    <property type="match status" value="1"/>
</dbReference>
<dbReference type="Gene3D" id="3.90.228.10">
    <property type="match status" value="1"/>
</dbReference>
<sequence>MASSSHIRGQGATSFSGSLGHNLGEYDPFEGDSDHAVFSGDDGDSDEDNLDDTLSPALEPYYPGVTMCIVCQKRQPYSKNGKNYPTCGMTCARILEDANGSASKSSPRSPQSAQTEDFEEHQEDLCIVCQTRPAYKDGKRSFPTCGNTCARRYKDILAGNDSTRTNPTGLTRTPSNKLTPDKRPNVDGLSRLFSTLSLLEPEHSPTNRPTIKRANMAPCVICTVNPCLENKFVTCGIKCTEKLCSSGSSNPRMCNYCHRRSKAPHSDQCGPECSEKAQTACLLCRSRPKYQQYHLCGKTCKEIAAKWTPLLLEAQVDHATYIFVEKKFKNAWRATGKAPAIKRIYKIIESSDFLQPYDRYKKRVGNEVFRYHGTSRQCALGTSASNRKLCSSKTCALCRIIETSFKTSLANPSGGFGPGIYTSSAANKAYSYTVGGARVMLLTKVILGKVRTVSAFNEVMSCPPGFHSVVFNRQNDTLNETIVYSDDAIRPVFLITF</sequence>
<evidence type="ECO:0000313" key="2">
    <source>
        <dbReference type="EMBL" id="KJA13313.1"/>
    </source>
</evidence>
<protein>
    <submittedName>
        <fullName evidence="2">Uncharacterized protein</fullName>
    </submittedName>
</protein>
<keyword evidence="3" id="KW-1185">Reference proteome</keyword>
<feature type="compositionally biased region" description="Polar residues" evidence="1">
    <location>
        <begin position="1"/>
        <end position="19"/>
    </location>
</feature>
<evidence type="ECO:0000256" key="1">
    <source>
        <dbReference type="SAM" id="MobiDB-lite"/>
    </source>
</evidence>
<accession>A0A0D2LR62</accession>
<proteinExistence type="predicted"/>
<gene>
    <name evidence="2" type="ORF">HYPSUDRAFT_49917</name>
</gene>
<feature type="compositionally biased region" description="Acidic residues" evidence="1">
    <location>
        <begin position="41"/>
        <end position="51"/>
    </location>
</feature>
<feature type="region of interest" description="Disordered" evidence="1">
    <location>
        <begin position="160"/>
        <end position="186"/>
    </location>
</feature>
<name>A0A0D2LR62_HYPSF</name>
<reference evidence="3" key="1">
    <citation type="submission" date="2014-04" db="EMBL/GenBank/DDBJ databases">
        <title>Evolutionary Origins and Diversification of the Mycorrhizal Mutualists.</title>
        <authorList>
            <consortium name="DOE Joint Genome Institute"/>
            <consortium name="Mycorrhizal Genomics Consortium"/>
            <person name="Kohler A."/>
            <person name="Kuo A."/>
            <person name="Nagy L.G."/>
            <person name="Floudas D."/>
            <person name="Copeland A."/>
            <person name="Barry K.W."/>
            <person name="Cichocki N."/>
            <person name="Veneault-Fourrey C."/>
            <person name="LaButti K."/>
            <person name="Lindquist E.A."/>
            <person name="Lipzen A."/>
            <person name="Lundell T."/>
            <person name="Morin E."/>
            <person name="Murat C."/>
            <person name="Riley R."/>
            <person name="Ohm R."/>
            <person name="Sun H."/>
            <person name="Tunlid A."/>
            <person name="Henrissat B."/>
            <person name="Grigoriev I.V."/>
            <person name="Hibbett D.S."/>
            <person name="Martin F."/>
        </authorList>
    </citation>
    <scope>NUCLEOTIDE SEQUENCE [LARGE SCALE GENOMIC DNA]</scope>
    <source>
        <strain evidence="3">FD-334 SS-4</strain>
    </source>
</reference>
<feature type="compositionally biased region" description="Polar residues" evidence="1">
    <location>
        <begin position="160"/>
        <end position="178"/>
    </location>
</feature>
<dbReference type="AlphaFoldDB" id="A0A0D2LR62"/>
<feature type="region of interest" description="Disordered" evidence="1">
    <location>
        <begin position="1"/>
        <end position="57"/>
    </location>
</feature>